<evidence type="ECO:0000313" key="4">
    <source>
        <dbReference type="EMBL" id="KAF0731440.1"/>
    </source>
</evidence>
<dbReference type="VEuPathDB" id="FungiDB:AeMF1_004008"/>
<dbReference type="SUPFAM" id="SSF52317">
    <property type="entry name" value="Class I glutamine amidotransferase-like"/>
    <property type="match status" value="1"/>
</dbReference>
<evidence type="ECO:0000256" key="1">
    <source>
        <dbReference type="SAM" id="SignalP"/>
    </source>
</evidence>
<accession>A0A6G0W2D9</accession>
<comment type="caution">
    <text evidence="3">The sequence shown here is derived from an EMBL/GenBank/DDBJ whole genome shotgun (WGS) entry which is preliminary data.</text>
</comment>
<reference evidence="3 6" key="1">
    <citation type="submission" date="2019-07" db="EMBL/GenBank/DDBJ databases">
        <title>Genomics analysis of Aphanomyces spp. identifies a new class of oomycete effector associated with host adaptation.</title>
        <authorList>
            <person name="Gaulin E."/>
        </authorList>
    </citation>
    <scope>NUCLEOTIDE SEQUENCE [LARGE SCALE GENOMIC DNA]</scope>
    <source>
        <strain evidence="3 6">ATCC 201684</strain>
    </source>
</reference>
<dbReference type="InterPro" id="IPR002818">
    <property type="entry name" value="DJ-1/PfpI"/>
</dbReference>
<dbReference type="EMBL" id="VJMJ01000143">
    <property type="protein sequence ID" value="KAF0731440.1"/>
    <property type="molecule type" value="Genomic_DNA"/>
</dbReference>
<dbReference type="InterPro" id="IPR029062">
    <property type="entry name" value="Class_I_gatase-like"/>
</dbReference>
<name>A0A6G0W2D9_9STRA</name>
<gene>
    <name evidence="4" type="ORF">Ae201684_011341</name>
    <name evidence="5" type="ORF">Ae201684_011352</name>
    <name evidence="3" type="ORF">Ae201684_019261</name>
</gene>
<keyword evidence="6" id="KW-1185">Reference proteome</keyword>
<evidence type="ECO:0000259" key="2">
    <source>
        <dbReference type="Pfam" id="PF01965"/>
    </source>
</evidence>
<dbReference type="PANTHER" id="PTHR43130">
    <property type="entry name" value="ARAC-FAMILY TRANSCRIPTIONAL REGULATOR"/>
    <property type="match status" value="1"/>
</dbReference>
<evidence type="ECO:0000313" key="5">
    <source>
        <dbReference type="EMBL" id="KAF0731451.1"/>
    </source>
</evidence>
<dbReference type="InterPro" id="IPR052158">
    <property type="entry name" value="INH-QAR"/>
</dbReference>
<dbReference type="EMBL" id="VJMJ01000599">
    <property type="protein sequence ID" value="KAF0720899.1"/>
    <property type="molecule type" value="Genomic_DNA"/>
</dbReference>
<dbReference type="PANTHER" id="PTHR43130:SF15">
    <property type="entry name" value="THIJ_PFPI FAMILY PROTEIN (AFU_ORTHOLOGUE AFUA_5G14240)"/>
    <property type="match status" value="1"/>
</dbReference>
<feature type="chain" id="PRO_5033880554" description="DJ-1/PfpI domain-containing protein" evidence="1">
    <location>
        <begin position="21"/>
        <end position="229"/>
    </location>
</feature>
<evidence type="ECO:0000313" key="3">
    <source>
        <dbReference type="EMBL" id="KAF0720899.1"/>
    </source>
</evidence>
<feature type="signal peptide" evidence="1">
    <location>
        <begin position="1"/>
        <end position="20"/>
    </location>
</feature>
<feature type="domain" description="DJ-1/PfpI" evidence="2">
    <location>
        <begin position="30"/>
        <end position="195"/>
    </location>
</feature>
<dbReference type="Pfam" id="PF01965">
    <property type="entry name" value="DJ-1_PfpI"/>
    <property type="match status" value="1"/>
</dbReference>
<dbReference type="Gene3D" id="3.40.50.880">
    <property type="match status" value="1"/>
</dbReference>
<keyword evidence="1" id="KW-0732">Signal</keyword>
<dbReference type="EMBL" id="VJMJ01000143">
    <property type="protein sequence ID" value="KAF0731451.1"/>
    <property type="molecule type" value="Genomic_DNA"/>
</dbReference>
<dbReference type="Proteomes" id="UP000481153">
    <property type="component" value="Unassembled WGS sequence"/>
</dbReference>
<sequence>MKTLQLCFALLIALDAFVSAASVSHLDIGVVMFNKTENLDSVGPTSYLELVGLGNVSVTFETISFRPGRIQATNLQPLYASTSYETAKTKWDVFLIPGGPGTDDVLADPSFMKYINKAVKESTYVLSVCNGADILAATGALNGRNATTNKLLFKGIAARHPVVHWVRHARWVVDGKYWTSSGVSAGQDLGHAFVKMLLGDAVAKRISEILEHSAISDPSNDPFKYLIDA</sequence>
<organism evidence="3 6">
    <name type="scientific">Aphanomyces euteiches</name>
    <dbReference type="NCBI Taxonomy" id="100861"/>
    <lineage>
        <taxon>Eukaryota</taxon>
        <taxon>Sar</taxon>
        <taxon>Stramenopiles</taxon>
        <taxon>Oomycota</taxon>
        <taxon>Saprolegniomycetes</taxon>
        <taxon>Saprolegniales</taxon>
        <taxon>Verrucalvaceae</taxon>
        <taxon>Aphanomyces</taxon>
    </lineage>
</organism>
<proteinExistence type="predicted"/>
<evidence type="ECO:0000313" key="6">
    <source>
        <dbReference type="Proteomes" id="UP000481153"/>
    </source>
</evidence>
<dbReference type="CDD" id="cd03139">
    <property type="entry name" value="GATase1_PfpI_2"/>
    <property type="match status" value="1"/>
</dbReference>
<protein>
    <recommendedName>
        <fullName evidence="2">DJ-1/PfpI domain-containing protein</fullName>
    </recommendedName>
</protein>
<dbReference type="AlphaFoldDB" id="A0A6G0W2D9"/>